<accession>A0A381WK40</accession>
<protein>
    <submittedName>
        <fullName evidence="1">Uncharacterized protein</fullName>
    </submittedName>
</protein>
<dbReference type="EMBL" id="UINC01011920">
    <property type="protein sequence ID" value="SVA52317.1"/>
    <property type="molecule type" value="Genomic_DNA"/>
</dbReference>
<reference evidence="1" key="1">
    <citation type="submission" date="2018-05" db="EMBL/GenBank/DDBJ databases">
        <authorList>
            <person name="Lanie J.A."/>
            <person name="Ng W.-L."/>
            <person name="Kazmierczak K.M."/>
            <person name="Andrzejewski T.M."/>
            <person name="Davidsen T.M."/>
            <person name="Wayne K.J."/>
            <person name="Tettelin H."/>
            <person name="Glass J.I."/>
            <person name="Rusch D."/>
            <person name="Podicherti R."/>
            <person name="Tsui H.-C.T."/>
            <person name="Winkler M.E."/>
        </authorList>
    </citation>
    <scope>NUCLEOTIDE SEQUENCE</scope>
</reference>
<feature type="non-terminal residue" evidence="1">
    <location>
        <position position="41"/>
    </location>
</feature>
<sequence length="41" mass="4347">MVSIPMGSVTSTSALKSVCVEMVWVFFSVICSGLIPKVISL</sequence>
<name>A0A381WK40_9ZZZZ</name>
<proteinExistence type="predicted"/>
<evidence type="ECO:0000313" key="1">
    <source>
        <dbReference type="EMBL" id="SVA52317.1"/>
    </source>
</evidence>
<dbReference type="AlphaFoldDB" id="A0A381WK40"/>
<organism evidence="1">
    <name type="scientific">marine metagenome</name>
    <dbReference type="NCBI Taxonomy" id="408172"/>
    <lineage>
        <taxon>unclassified sequences</taxon>
        <taxon>metagenomes</taxon>
        <taxon>ecological metagenomes</taxon>
    </lineage>
</organism>
<gene>
    <name evidence="1" type="ORF">METZ01_LOCUS105171</name>
</gene>